<gene>
    <name evidence="3" type="ORF">OCU04_002053</name>
</gene>
<dbReference type="OrthoDB" id="3547166at2759"/>
<sequence>MNSDSEYYQLLVRFARSNDQAIRRPLPKFAIMESEDSIQMYQLSSPTLREHKSTAQNHHWDVISEWNRLSQAKDGFWEPQQENIEELESDQEDLISEREKSSQVQDDVQEPGRETEQTPQRLRGDNRMFQRGNIATCVIICGLVLFFLIQSSAVDLLQYGQYLLEDLLMLFVFPIDGL</sequence>
<evidence type="ECO:0000313" key="4">
    <source>
        <dbReference type="Proteomes" id="UP001152300"/>
    </source>
</evidence>
<dbReference type="EMBL" id="JAPEIS010000001">
    <property type="protein sequence ID" value="KAJ8071737.1"/>
    <property type="molecule type" value="Genomic_DNA"/>
</dbReference>
<evidence type="ECO:0000256" key="1">
    <source>
        <dbReference type="SAM" id="MobiDB-lite"/>
    </source>
</evidence>
<keyword evidence="2" id="KW-0812">Transmembrane</keyword>
<proteinExistence type="predicted"/>
<keyword evidence="2" id="KW-1133">Transmembrane helix</keyword>
<accession>A0A9X0AZD0</accession>
<dbReference type="Proteomes" id="UP001152300">
    <property type="component" value="Unassembled WGS sequence"/>
</dbReference>
<reference evidence="3" key="1">
    <citation type="submission" date="2022-11" db="EMBL/GenBank/DDBJ databases">
        <title>Genome Resource of Sclerotinia nivalis Strain SnTB1, a Plant Pathogen Isolated from American Ginseng.</title>
        <authorList>
            <person name="Fan S."/>
        </authorList>
    </citation>
    <scope>NUCLEOTIDE SEQUENCE</scope>
    <source>
        <strain evidence="3">SnTB1</strain>
    </source>
</reference>
<dbReference type="AlphaFoldDB" id="A0A9X0AZD0"/>
<name>A0A9X0AZD0_9HELO</name>
<feature type="compositionally biased region" description="Basic and acidic residues" evidence="1">
    <location>
        <begin position="110"/>
        <end position="124"/>
    </location>
</feature>
<comment type="caution">
    <text evidence="3">The sequence shown here is derived from an EMBL/GenBank/DDBJ whole genome shotgun (WGS) entry which is preliminary data.</text>
</comment>
<feature type="region of interest" description="Disordered" evidence="1">
    <location>
        <begin position="87"/>
        <end position="124"/>
    </location>
</feature>
<evidence type="ECO:0000313" key="3">
    <source>
        <dbReference type="EMBL" id="KAJ8071737.1"/>
    </source>
</evidence>
<keyword evidence="4" id="KW-1185">Reference proteome</keyword>
<evidence type="ECO:0000256" key="2">
    <source>
        <dbReference type="SAM" id="Phobius"/>
    </source>
</evidence>
<organism evidence="3 4">
    <name type="scientific">Sclerotinia nivalis</name>
    <dbReference type="NCBI Taxonomy" id="352851"/>
    <lineage>
        <taxon>Eukaryota</taxon>
        <taxon>Fungi</taxon>
        <taxon>Dikarya</taxon>
        <taxon>Ascomycota</taxon>
        <taxon>Pezizomycotina</taxon>
        <taxon>Leotiomycetes</taxon>
        <taxon>Helotiales</taxon>
        <taxon>Sclerotiniaceae</taxon>
        <taxon>Sclerotinia</taxon>
    </lineage>
</organism>
<feature type="transmembrane region" description="Helical" evidence="2">
    <location>
        <begin position="132"/>
        <end position="150"/>
    </location>
</feature>
<protein>
    <submittedName>
        <fullName evidence="3">Uncharacterized protein</fullName>
    </submittedName>
</protein>
<keyword evidence="2" id="KW-0472">Membrane</keyword>